<dbReference type="Proteomes" id="UP000886191">
    <property type="component" value="Unassembled WGS sequence"/>
</dbReference>
<organism evidence="1">
    <name type="scientific">Pricia antarctica</name>
    <dbReference type="NCBI Taxonomy" id="641691"/>
    <lineage>
        <taxon>Bacteria</taxon>
        <taxon>Pseudomonadati</taxon>
        <taxon>Bacteroidota</taxon>
        <taxon>Flavobacteriia</taxon>
        <taxon>Flavobacteriales</taxon>
        <taxon>Flavobacteriaceae</taxon>
        <taxon>Pricia</taxon>
    </lineage>
</organism>
<evidence type="ECO:0000313" key="1">
    <source>
        <dbReference type="EMBL" id="HEA21472.1"/>
    </source>
</evidence>
<dbReference type="EMBL" id="DRGL01000039">
    <property type="protein sequence ID" value="HEA21472.1"/>
    <property type="molecule type" value="Genomic_DNA"/>
</dbReference>
<proteinExistence type="predicted"/>
<dbReference type="AlphaFoldDB" id="A0A831QRQ4"/>
<protein>
    <submittedName>
        <fullName evidence="1">Uncharacterized protein</fullName>
    </submittedName>
</protein>
<comment type="caution">
    <text evidence="1">The sequence shown here is derived from an EMBL/GenBank/DDBJ whole genome shotgun (WGS) entry which is preliminary data.</text>
</comment>
<accession>A0A831QRQ4</accession>
<gene>
    <name evidence="1" type="ORF">ENH87_11190</name>
</gene>
<reference evidence="1" key="1">
    <citation type="journal article" date="2020" name="mSystems">
        <title>Genome- and Community-Level Interaction Insights into Carbon Utilization and Element Cycling Functions of Hydrothermarchaeota in Hydrothermal Sediment.</title>
        <authorList>
            <person name="Zhou Z."/>
            <person name="Liu Y."/>
            <person name="Xu W."/>
            <person name="Pan J."/>
            <person name="Luo Z.H."/>
            <person name="Li M."/>
        </authorList>
    </citation>
    <scope>NUCLEOTIDE SEQUENCE [LARGE SCALE GENOMIC DNA]</scope>
    <source>
        <strain evidence="1">HyVt-345</strain>
    </source>
</reference>
<sequence>MSKVFAKKRNGNGKVVVVNNTVDTLDNMLNTIVRDYVQRIDKGAVKRAMQKEVFAQLNSRTKDITVVQ</sequence>
<name>A0A831QRQ4_9FLAO</name>